<reference evidence="2" key="1">
    <citation type="submission" date="2016-10" db="EMBL/GenBank/DDBJ databases">
        <authorList>
            <person name="Varghese N."/>
            <person name="Submissions S."/>
        </authorList>
    </citation>
    <scope>NUCLEOTIDE SEQUENCE [LARGE SCALE GENOMIC DNA]</scope>
    <source>
        <strain evidence="2">CGMCC 1.3566</strain>
    </source>
</reference>
<dbReference type="Proteomes" id="UP000199095">
    <property type="component" value="Unassembled WGS sequence"/>
</dbReference>
<organism evidence="1 2">
    <name type="scientific">Salinibacillus kushneri</name>
    <dbReference type="NCBI Taxonomy" id="237682"/>
    <lineage>
        <taxon>Bacteria</taxon>
        <taxon>Bacillati</taxon>
        <taxon>Bacillota</taxon>
        <taxon>Bacilli</taxon>
        <taxon>Bacillales</taxon>
        <taxon>Bacillaceae</taxon>
        <taxon>Salinibacillus</taxon>
    </lineage>
</organism>
<evidence type="ECO:0000313" key="1">
    <source>
        <dbReference type="EMBL" id="SET01020.1"/>
    </source>
</evidence>
<dbReference type="AlphaFoldDB" id="A0A1I0B2X2"/>
<gene>
    <name evidence="1" type="ORF">SAMN05421676_102335</name>
</gene>
<accession>A0A1I0B2X2</accession>
<name>A0A1I0B2X2_9BACI</name>
<dbReference type="EMBL" id="FOHJ01000002">
    <property type="protein sequence ID" value="SET01020.1"/>
    <property type="molecule type" value="Genomic_DNA"/>
</dbReference>
<dbReference type="STRING" id="237682.SAMN05421676_102335"/>
<keyword evidence="2" id="KW-1185">Reference proteome</keyword>
<sequence length="83" mass="9262">MLLRVKVNDFQFSAVPVTDKIIVSEISSGARFFETPIPKEVKGFESTMTFLEISIGARILMIIKKLGGRSYAKGSQTFKRVCC</sequence>
<protein>
    <submittedName>
        <fullName evidence="1">Uncharacterized protein</fullName>
    </submittedName>
</protein>
<proteinExistence type="predicted"/>
<evidence type="ECO:0000313" key="2">
    <source>
        <dbReference type="Proteomes" id="UP000199095"/>
    </source>
</evidence>